<evidence type="ECO:0000256" key="3">
    <source>
        <dbReference type="ARBA" id="ARBA00022801"/>
    </source>
</evidence>
<keyword evidence="1" id="KW-0645">Protease</keyword>
<organism evidence="8 9">
    <name type="scientific">Rhodospirillum rubrum (strain ATCC 11170 / ATH 1.1.1 / DSM 467 / LMG 4362 / NCIMB 8255 / S1)</name>
    <dbReference type="NCBI Taxonomy" id="269796"/>
    <lineage>
        <taxon>Bacteria</taxon>
        <taxon>Pseudomonadati</taxon>
        <taxon>Pseudomonadota</taxon>
        <taxon>Alphaproteobacteria</taxon>
        <taxon>Rhodospirillales</taxon>
        <taxon>Rhodospirillaceae</taxon>
        <taxon>Rhodospirillum</taxon>
    </lineage>
</organism>
<name>Q2RWF9_RHORT</name>
<dbReference type="RefSeq" id="WP_011388490.1">
    <property type="nucleotide sequence ID" value="NC_007643.1"/>
</dbReference>
<reference evidence="8 9" key="1">
    <citation type="journal article" date="2011" name="Stand. Genomic Sci.">
        <title>Complete genome sequence of Rhodospirillum rubrum type strain (S1).</title>
        <authorList>
            <person name="Munk A.C."/>
            <person name="Copeland A."/>
            <person name="Lucas S."/>
            <person name="Lapidus A."/>
            <person name="Del Rio T.G."/>
            <person name="Barry K."/>
            <person name="Detter J.C."/>
            <person name="Hammon N."/>
            <person name="Israni S."/>
            <person name="Pitluck S."/>
            <person name="Brettin T."/>
            <person name="Bruce D."/>
            <person name="Han C."/>
            <person name="Tapia R."/>
            <person name="Gilna P."/>
            <person name="Schmutz J."/>
            <person name="Larimer F."/>
            <person name="Land M."/>
            <person name="Kyrpides N.C."/>
            <person name="Mavromatis K."/>
            <person name="Richardson P."/>
            <person name="Rohde M."/>
            <person name="Goker M."/>
            <person name="Klenk H.P."/>
            <person name="Zhang Y."/>
            <person name="Roberts G.P."/>
            <person name="Reslewic S."/>
            <person name="Schwartz D.C."/>
        </authorList>
    </citation>
    <scope>NUCLEOTIDE SEQUENCE [LARGE SCALE GENOMIC DNA]</scope>
    <source>
        <strain evidence="9">ATCC 11170 / ATH 1.1.1 / DSM 467 / LMG 4362 / NCIMB 8255 / S1</strain>
    </source>
</reference>
<proteinExistence type="inferred from homology"/>
<evidence type="ECO:0000256" key="1">
    <source>
        <dbReference type="ARBA" id="ARBA00022670"/>
    </source>
</evidence>
<dbReference type="AlphaFoldDB" id="Q2RWF9"/>
<keyword evidence="9" id="KW-1185">Reference proteome</keyword>
<dbReference type="PROSITE" id="PS01302">
    <property type="entry name" value="UPF0758"/>
    <property type="match status" value="1"/>
</dbReference>
<evidence type="ECO:0000259" key="7">
    <source>
        <dbReference type="PROSITE" id="PS50249"/>
    </source>
</evidence>
<dbReference type="InterPro" id="IPR025657">
    <property type="entry name" value="RadC_JAB"/>
</dbReference>
<evidence type="ECO:0000313" key="9">
    <source>
        <dbReference type="Proteomes" id="UP000001929"/>
    </source>
</evidence>
<dbReference type="Pfam" id="PF04002">
    <property type="entry name" value="RadC"/>
    <property type="match status" value="1"/>
</dbReference>
<dbReference type="InterPro" id="IPR010994">
    <property type="entry name" value="RuvA_2-like"/>
</dbReference>
<dbReference type="SUPFAM" id="SSF47781">
    <property type="entry name" value="RuvA domain 2-like"/>
    <property type="match status" value="1"/>
</dbReference>
<evidence type="ECO:0000313" key="8">
    <source>
        <dbReference type="EMBL" id="ABC21536.1"/>
    </source>
</evidence>
<evidence type="ECO:0000256" key="2">
    <source>
        <dbReference type="ARBA" id="ARBA00022723"/>
    </source>
</evidence>
<dbReference type="EMBL" id="CP000230">
    <property type="protein sequence ID" value="ABC21536.1"/>
    <property type="molecule type" value="Genomic_DNA"/>
</dbReference>
<protein>
    <submittedName>
        <fullName evidence="8">DNA repair protein RadC</fullName>
    </submittedName>
</protein>
<accession>Q2RWF9</accession>
<evidence type="ECO:0000256" key="4">
    <source>
        <dbReference type="ARBA" id="ARBA00022833"/>
    </source>
</evidence>
<gene>
    <name evidence="8" type="ordered locus">Rru_A0732</name>
</gene>
<dbReference type="Gene3D" id="1.10.150.20">
    <property type="entry name" value="5' to 3' exonuclease, C-terminal subdomain"/>
    <property type="match status" value="1"/>
</dbReference>
<feature type="domain" description="MPN" evidence="7">
    <location>
        <begin position="121"/>
        <end position="243"/>
    </location>
</feature>
<keyword evidence="5" id="KW-0482">Metalloprotease</keyword>
<dbReference type="CDD" id="cd08071">
    <property type="entry name" value="MPN_DUF2466"/>
    <property type="match status" value="1"/>
</dbReference>
<keyword evidence="2" id="KW-0479">Metal-binding</keyword>
<dbReference type="eggNOG" id="COG2003">
    <property type="taxonomic scope" value="Bacteria"/>
</dbReference>
<dbReference type="STRING" id="269796.Rru_A0732"/>
<evidence type="ECO:0000256" key="5">
    <source>
        <dbReference type="ARBA" id="ARBA00023049"/>
    </source>
</evidence>
<dbReference type="PANTHER" id="PTHR30471">
    <property type="entry name" value="DNA REPAIR PROTEIN RADC"/>
    <property type="match status" value="1"/>
</dbReference>
<dbReference type="Proteomes" id="UP000001929">
    <property type="component" value="Chromosome"/>
</dbReference>
<dbReference type="PATRIC" id="fig|269796.9.peg.784"/>
<dbReference type="Gene3D" id="3.40.140.10">
    <property type="entry name" value="Cytidine Deaminase, domain 2"/>
    <property type="match status" value="1"/>
</dbReference>
<dbReference type="KEGG" id="rru:Rru_A0732"/>
<dbReference type="NCBIfam" id="NF000642">
    <property type="entry name" value="PRK00024.1"/>
    <property type="match status" value="1"/>
</dbReference>
<dbReference type="GO" id="GO:0006508">
    <property type="term" value="P:proteolysis"/>
    <property type="evidence" value="ECO:0007669"/>
    <property type="project" value="UniProtKB-KW"/>
</dbReference>
<keyword evidence="4" id="KW-0862">Zinc</keyword>
<comment type="similarity">
    <text evidence="6">Belongs to the UPF0758 family.</text>
</comment>
<dbReference type="NCBIfam" id="TIGR00608">
    <property type="entry name" value="radc"/>
    <property type="match status" value="1"/>
</dbReference>
<dbReference type="EnsemblBacteria" id="ABC21536">
    <property type="protein sequence ID" value="ABC21536"/>
    <property type="gene ID" value="Rru_A0732"/>
</dbReference>
<keyword evidence="3" id="KW-0378">Hydrolase</keyword>
<dbReference type="PhylomeDB" id="Q2RWF9"/>
<dbReference type="InterPro" id="IPR001405">
    <property type="entry name" value="UPF0758"/>
</dbReference>
<evidence type="ECO:0000256" key="6">
    <source>
        <dbReference type="RuleBase" id="RU003797"/>
    </source>
</evidence>
<dbReference type="InterPro" id="IPR037518">
    <property type="entry name" value="MPN"/>
</dbReference>
<dbReference type="HOGENOM" id="CLU_073529_0_0_5"/>
<sequence>MTPASGETPPNKAVVAPEKAPLPHYSGHRARLRDRFLANPDGLPDYELLELLLFQANPRGDVKPLAKALLATFGSFARVISASPEALRRVDGVGDAAVAALKTAEASAHRLLKGEVMNQPVLGAWDRVLDYCHATMDHRPIEQFRVLFLDNRNRLIADELQQTGTINHTPVYPREVARRALELHAAAIIMVHNHPSGDPAPSAADQDMTLQVRDALRAVGVGLHDHIVVARGGHVSFRSQGLF</sequence>
<dbReference type="GO" id="GO:0008237">
    <property type="term" value="F:metallopeptidase activity"/>
    <property type="evidence" value="ECO:0007669"/>
    <property type="project" value="UniProtKB-KW"/>
</dbReference>
<dbReference type="SUPFAM" id="SSF102712">
    <property type="entry name" value="JAB1/MPN domain"/>
    <property type="match status" value="1"/>
</dbReference>
<dbReference type="InterPro" id="IPR020891">
    <property type="entry name" value="UPF0758_CS"/>
</dbReference>
<dbReference type="GO" id="GO:0046872">
    <property type="term" value="F:metal ion binding"/>
    <property type="evidence" value="ECO:0007669"/>
    <property type="project" value="UniProtKB-KW"/>
</dbReference>
<dbReference type="PANTHER" id="PTHR30471:SF3">
    <property type="entry name" value="UPF0758 PROTEIN YEES-RELATED"/>
    <property type="match status" value="1"/>
</dbReference>
<dbReference type="PROSITE" id="PS50249">
    <property type="entry name" value="MPN"/>
    <property type="match status" value="1"/>
</dbReference>